<dbReference type="AlphaFoldDB" id="A0A1Y1UIS0"/>
<evidence type="ECO:0000256" key="1">
    <source>
        <dbReference type="ARBA" id="ARBA00004127"/>
    </source>
</evidence>
<dbReference type="PANTHER" id="PTHR31851">
    <property type="entry name" value="FE(2+)/MN(2+) TRANSPORTER PCL1"/>
    <property type="match status" value="1"/>
</dbReference>
<evidence type="ECO:0000256" key="4">
    <source>
        <dbReference type="ARBA" id="ARBA00022989"/>
    </source>
</evidence>
<organism evidence="7 8">
    <name type="scientific">Kockovaella imperatae</name>
    <dbReference type="NCBI Taxonomy" id="4999"/>
    <lineage>
        <taxon>Eukaryota</taxon>
        <taxon>Fungi</taxon>
        <taxon>Dikarya</taxon>
        <taxon>Basidiomycota</taxon>
        <taxon>Agaricomycotina</taxon>
        <taxon>Tremellomycetes</taxon>
        <taxon>Tremellales</taxon>
        <taxon>Cuniculitremaceae</taxon>
        <taxon>Kockovaella</taxon>
    </lineage>
</organism>
<dbReference type="OrthoDB" id="73465at2759"/>
<dbReference type="FunCoup" id="A0A1Y1UIS0">
    <property type="interactions" value="321"/>
</dbReference>
<comment type="similarity">
    <text evidence="2">Belongs to the CCC1 family.</text>
</comment>
<evidence type="ECO:0000256" key="5">
    <source>
        <dbReference type="ARBA" id="ARBA00023136"/>
    </source>
</evidence>
<dbReference type="GO" id="GO:0030026">
    <property type="term" value="P:intracellular manganese ion homeostasis"/>
    <property type="evidence" value="ECO:0007669"/>
    <property type="project" value="InterPro"/>
</dbReference>
<dbReference type="EMBL" id="NBSH01000006">
    <property type="protein sequence ID" value="ORX37005.1"/>
    <property type="molecule type" value="Genomic_DNA"/>
</dbReference>
<name>A0A1Y1UIS0_9TREE</name>
<dbReference type="Proteomes" id="UP000193218">
    <property type="component" value="Unassembled WGS sequence"/>
</dbReference>
<dbReference type="InParanoid" id="A0A1Y1UIS0"/>
<feature type="transmembrane region" description="Helical" evidence="6">
    <location>
        <begin position="232"/>
        <end position="252"/>
    </location>
</feature>
<dbReference type="STRING" id="4999.A0A1Y1UIS0"/>
<dbReference type="RefSeq" id="XP_021871043.1">
    <property type="nucleotide sequence ID" value="XM_022015704.1"/>
</dbReference>
<evidence type="ECO:0000256" key="2">
    <source>
        <dbReference type="ARBA" id="ARBA00007049"/>
    </source>
</evidence>
<dbReference type="Pfam" id="PF01988">
    <property type="entry name" value="VIT1"/>
    <property type="match status" value="1"/>
</dbReference>
<feature type="transmembrane region" description="Helical" evidence="6">
    <location>
        <begin position="264"/>
        <end position="285"/>
    </location>
</feature>
<protein>
    <submittedName>
        <fullName evidence="7">VIT family-domain-containing protein</fullName>
    </submittedName>
</protein>
<dbReference type="GO" id="GO:0012505">
    <property type="term" value="C:endomembrane system"/>
    <property type="evidence" value="ECO:0007669"/>
    <property type="project" value="UniProtKB-SubCell"/>
</dbReference>
<comment type="subcellular location">
    <subcellularLocation>
        <location evidence="1">Endomembrane system</location>
        <topology evidence="1">Multi-pass membrane protein</topology>
    </subcellularLocation>
</comment>
<keyword evidence="8" id="KW-1185">Reference proteome</keyword>
<evidence type="ECO:0000256" key="3">
    <source>
        <dbReference type="ARBA" id="ARBA00022692"/>
    </source>
</evidence>
<evidence type="ECO:0000313" key="8">
    <source>
        <dbReference type="Proteomes" id="UP000193218"/>
    </source>
</evidence>
<evidence type="ECO:0000313" key="7">
    <source>
        <dbReference type="EMBL" id="ORX37005.1"/>
    </source>
</evidence>
<dbReference type="InterPro" id="IPR008217">
    <property type="entry name" value="Ccc1_fam"/>
</dbReference>
<keyword evidence="4 6" id="KW-1133">Transmembrane helix</keyword>
<accession>A0A1Y1UIS0</accession>
<proteinExistence type="inferred from homology"/>
<feature type="transmembrane region" description="Helical" evidence="6">
    <location>
        <begin position="297"/>
        <end position="317"/>
    </location>
</feature>
<evidence type="ECO:0000256" key="6">
    <source>
        <dbReference type="SAM" id="Phobius"/>
    </source>
</evidence>
<dbReference type="GeneID" id="33557513"/>
<gene>
    <name evidence="7" type="ORF">BD324DRAFT_624455</name>
</gene>
<dbReference type="CDD" id="cd02435">
    <property type="entry name" value="CCC1"/>
    <property type="match status" value="1"/>
</dbReference>
<sequence>MAIPITRPQSDITPVWTFSEGAGTPTRAQQLENLLRSEVALEEKCGLEERKTSNVCCKELKDDDERHLISPEIVRDIVIGLSDGLTVPFALTAGLSSIGSSRLVVTAGLAELCAGAISMGLGGFLASQAELDHFHYLRRQTHNRVTRSCAGQMEREVHSILGPFGVTESVSRLVAEQLSNLESLEAVEGIEKVKASSALREQGGDAASTSLGLTAFLLKIGEGMDEVPVSRLWVSAFTIGMSYFIGGLIPLIPYMAHANTRDGLIVSAAVTGAVLFVFGAFKTYFTGAKGGWRGYLYGAMSTLIVGALGAGAAYGLVRAMDVKEA</sequence>
<keyword evidence="5 6" id="KW-0472">Membrane</keyword>
<keyword evidence="3 6" id="KW-0812">Transmembrane</keyword>
<reference evidence="7 8" key="1">
    <citation type="submission" date="2017-03" db="EMBL/GenBank/DDBJ databases">
        <title>Widespread Adenine N6-methylation of Active Genes in Fungi.</title>
        <authorList>
            <consortium name="DOE Joint Genome Institute"/>
            <person name="Mondo S.J."/>
            <person name="Dannebaum R.O."/>
            <person name="Kuo R.C."/>
            <person name="Louie K.B."/>
            <person name="Bewick A.J."/>
            <person name="Labutti K."/>
            <person name="Haridas S."/>
            <person name="Kuo A."/>
            <person name="Salamov A."/>
            <person name="Ahrendt S.R."/>
            <person name="Lau R."/>
            <person name="Bowen B.P."/>
            <person name="Lipzen A."/>
            <person name="Sullivan W."/>
            <person name="Andreopoulos W.B."/>
            <person name="Clum A."/>
            <person name="Lindquist E."/>
            <person name="Daum C."/>
            <person name="Northen T.R."/>
            <person name="Ramamoorthy G."/>
            <person name="Schmitz R.J."/>
            <person name="Gryganskyi A."/>
            <person name="Culley D."/>
            <person name="Magnuson J."/>
            <person name="James T.Y."/>
            <person name="O'Malley M.A."/>
            <person name="Stajich J.E."/>
            <person name="Spatafora J.W."/>
            <person name="Visel A."/>
            <person name="Grigoriev I.V."/>
        </authorList>
    </citation>
    <scope>NUCLEOTIDE SEQUENCE [LARGE SCALE GENOMIC DNA]</scope>
    <source>
        <strain evidence="7 8">NRRL Y-17943</strain>
    </source>
</reference>
<comment type="caution">
    <text evidence="7">The sequence shown here is derived from an EMBL/GenBank/DDBJ whole genome shotgun (WGS) entry which is preliminary data.</text>
</comment>
<dbReference type="GO" id="GO:0005384">
    <property type="term" value="F:manganese ion transmembrane transporter activity"/>
    <property type="evidence" value="ECO:0007669"/>
    <property type="project" value="InterPro"/>
</dbReference>